<evidence type="ECO:0000256" key="1">
    <source>
        <dbReference type="SAM" id="SignalP"/>
    </source>
</evidence>
<dbReference type="AlphaFoldDB" id="A0AAD7XKC2"/>
<proteinExistence type="predicted"/>
<protein>
    <recommendedName>
        <fullName evidence="4">DUF4336 domain-containing protein</fullName>
    </recommendedName>
</protein>
<accession>A0AAD7XKC2</accession>
<evidence type="ECO:0000313" key="3">
    <source>
        <dbReference type="Proteomes" id="UP001230188"/>
    </source>
</evidence>
<comment type="caution">
    <text evidence="2">The sequence shown here is derived from an EMBL/GenBank/DDBJ whole genome shotgun (WGS) entry which is preliminary data.</text>
</comment>
<dbReference type="PANTHER" id="PTHR33835">
    <property type="entry name" value="YALI0C07656P"/>
    <property type="match status" value="1"/>
</dbReference>
<gene>
    <name evidence="2" type="ORF">CTAYLR_004185</name>
</gene>
<keyword evidence="1" id="KW-0732">Signal</keyword>
<sequence>MLLFLLLLVAFPAAAAAPASQSWGLWPTLPLAPYGTRATVVREVVKDRIWTLDQLQGTLYVQVPVRMSVIREERGLVCYAPVAPTQECLQHVRAIEAKYGARVVDIVLPTLGVEHKVFVGPFARAFPKANVWYTPGQYSFPLNFRDLKFLGIDARPIDSLEGFEVLTLGPLVPPGNGGFGETAIYHRPTKTLFLVDTVVAVRGPPTVIPEKPLRFHSRSSIDEAAGDLEKGWRHLVLFAFFFQPSALTVVPVPDCFDTSANKNPGEFGYFDVYPFEWDARRTRLSFDTLRKKRLFVAPILQELILNRHPVEVQAWVDRICAFDFDKIVPCHLEPVISARPSDFRRAFDFLKTGAAPDFLEADLQALRDLEKDLVASGEISPRPLLDPPPRRRPFFMPP</sequence>
<keyword evidence="3" id="KW-1185">Reference proteome</keyword>
<name>A0AAD7XKC2_9STRA</name>
<organism evidence="2 3">
    <name type="scientific">Chrysophaeum taylorii</name>
    <dbReference type="NCBI Taxonomy" id="2483200"/>
    <lineage>
        <taxon>Eukaryota</taxon>
        <taxon>Sar</taxon>
        <taxon>Stramenopiles</taxon>
        <taxon>Ochrophyta</taxon>
        <taxon>Pelagophyceae</taxon>
        <taxon>Pelagomonadales</taxon>
        <taxon>Pelagomonadaceae</taxon>
        <taxon>Chrysophaeum</taxon>
    </lineage>
</organism>
<evidence type="ECO:0008006" key="4">
    <source>
        <dbReference type="Google" id="ProtNLM"/>
    </source>
</evidence>
<dbReference type="PANTHER" id="PTHR33835:SF2">
    <property type="entry name" value="LYSINE-TRNA LIGASE"/>
    <property type="match status" value="1"/>
</dbReference>
<reference evidence="2" key="1">
    <citation type="submission" date="2023-01" db="EMBL/GenBank/DDBJ databases">
        <title>Metagenome sequencing of chrysophaentin producing Chrysophaeum taylorii.</title>
        <authorList>
            <person name="Davison J."/>
            <person name="Bewley C."/>
        </authorList>
    </citation>
    <scope>NUCLEOTIDE SEQUENCE</scope>
    <source>
        <strain evidence="2">NIES-1699</strain>
    </source>
</reference>
<feature type="chain" id="PRO_5042278498" description="DUF4336 domain-containing protein" evidence="1">
    <location>
        <begin position="17"/>
        <end position="398"/>
    </location>
</feature>
<dbReference type="Pfam" id="PF14234">
    <property type="entry name" value="DUF4336"/>
    <property type="match status" value="1"/>
</dbReference>
<dbReference type="InterPro" id="IPR025638">
    <property type="entry name" value="DUF4336"/>
</dbReference>
<feature type="signal peptide" evidence="1">
    <location>
        <begin position="1"/>
        <end position="16"/>
    </location>
</feature>
<dbReference type="Proteomes" id="UP001230188">
    <property type="component" value="Unassembled WGS sequence"/>
</dbReference>
<dbReference type="EMBL" id="JAQMWT010000308">
    <property type="protein sequence ID" value="KAJ8605898.1"/>
    <property type="molecule type" value="Genomic_DNA"/>
</dbReference>
<evidence type="ECO:0000313" key="2">
    <source>
        <dbReference type="EMBL" id="KAJ8605898.1"/>
    </source>
</evidence>